<evidence type="ECO:0000313" key="2">
    <source>
        <dbReference type="Proteomes" id="UP000011083"/>
    </source>
</evidence>
<evidence type="ECO:0008006" key="3">
    <source>
        <dbReference type="Google" id="ProtNLM"/>
    </source>
</evidence>
<evidence type="ECO:0000313" key="1">
    <source>
        <dbReference type="EMBL" id="ELR14129.1"/>
    </source>
</evidence>
<dbReference type="VEuPathDB" id="AmoebaDB:ACA1_004980"/>
<dbReference type="KEGG" id="acan:ACA1_004980"/>
<dbReference type="GeneID" id="14914703"/>
<dbReference type="RefSeq" id="XP_004336142.1">
    <property type="nucleotide sequence ID" value="XM_004336094.1"/>
</dbReference>
<sequence length="275" mass="29045">MPRPVCPYPRVIDALREATDGAVIVVKGGRYAEHPQFPQEVRVTTNNITLQALGAVLLELSGPWLAIDAPHFTIKGALELRGGGVLICEGATLHQNGDLSISTTEFLATGVKVAAGGTWLQLGRTTISAGAADGDFSLTNGVHVEANAIWQQLGELSVYSHGAIGVLVSGTWDQLGEAKMIVQGEGDAKRGNYGLVFGEGVRLAHGAWSQKGALHINAIDASNAIHLSAGSVWLQDANVVLDLDSVQERRHYDQLGLSSLFLLGLIRQPAPVVHG</sequence>
<name>L8GMU7_ACACF</name>
<dbReference type="InterPro" id="IPR011050">
    <property type="entry name" value="Pectin_lyase_fold/virulence"/>
</dbReference>
<proteinExistence type="predicted"/>
<gene>
    <name evidence="1" type="ORF">ACA1_004980</name>
</gene>
<reference evidence="1 2" key="1">
    <citation type="journal article" date="2013" name="Genome Biol.">
        <title>Genome of Acanthamoeba castellanii highlights extensive lateral gene transfer and early evolution of tyrosine kinase signaling.</title>
        <authorList>
            <person name="Clarke M."/>
            <person name="Lohan A.J."/>
            <person name="Liu B."/>
            <person name="Lagkouvardos I."/>
            <person name="Roy S."/>
            <person name="Zafar N."/>
            <person name="Bertelli C."/>
            <person name="Schilde C."/>
            <person name="Kianianmomeni A."/>
            <person name="Burglin T.R."/>
            <person name="Frech C."/>
            <person name="Turcotte B."/>
            <person name="Kopec K.O."/>
            <person name="Synnott J.M."/>
            <person name="Choo C."/>
            <person name="Paponov I."/>
            <person name="Finkler A."/>
            <person name="Soon Heng Tan C."/>
            <person name="Hutchins A.P."/>
            <person name="Weinmeier T."/>
            <person name="Rattei T."/>
            <person name="Chu J.S."/>
            <person name="Gimenez G."/>
            <person name="Irimia M."/>
            <person name="Rigden D.J."/>
            <person name="Fitzpatrick D.A."/>
            <person name="Lorenzo-Morales J."/>
            <person name="Bateman A."/>
            <person name="Chiu C.H."/>
            <person name="Tang P."/>
            <person name="Hegemann P."/>
            <person name="Fromm H."/>
            <person name="Raoult D."/>
            <person name="Greub G."/>
            <person name="Miranda-Saavedra D."/>
            <person name="Chen N."/>
            <person name="Nash P."/>
            <person name="Ginger M.L."/>
            <person name="Horn M."/>
            <person name="Schaap P."/>
            <person name="Caler L."/>
            <person name="Loftus B."/>
        </authorList>
    </citation>
    <scope>NUCLEOTIDE SEQUENCE [LARGE SCALE GENOMIC DNA]</scope>
    <source>
        <strain evidence="1 2">Neff</strain>
    </source>
</reference>
<dbReference type="AlphaFoldDB" id="L8GMU7"/>
<organism evidence="1 2">
    <name type="scientific">Acanthamoeba castellanii (strain ATCC 30010 / Neff)</name>
    <dbReference type="NCBI Taxonomy" id="1257118"/>
    <lineage>
        <taxon>Eukaryota</taxon>
        <taxon>Amoebozoa</taxon>
        <taxon>Discosea</taxon>
        <taxon>Longamoebia</taxon>
        <taxon>Centramoebida</taxon>
        <taxon>Acanthamoebidae</taxon>
        <taxon>Acanthamoeba</taxon>
    </lineage>
</organism>
<keyword evidence="2" id="KW-1185">Reference proteome</keyword>
<protein>
    <recommendedName>
        <fullName evidence="3">DUF1565 domain-containing protein</fullName>
    </recommendedName>
</protein>
<dbReference type="Proteomes" id="UP000011083">
    <property type="component" value="Unassembled WGS sequence"/>
</dbReference>
<dbReference type="SUPFAM" id="SSF51126">
    <property type="entry name" value="Pectin lyase-like"/>
    <property type="match status" value="1"/>
</dbReference>
<accession>L8GMU7</accession>
<dbReference type="EMBL" id="KB008071">
    <property type="protein sequence ID" value="ELR14129.1"/>
    <property type="molecule type" value="Genomic_DNA"/>
</dbReference>